<sequence>MLESPIHRNETRVIFSKKRTYKNGFTNTESNGFHSGNNGFKVNNNDDVGDDADSELYSDDDDVFMDGPSINKELASKPLMHPRHRSKVKRRRPNCKCHKTAKPILCFLLLVISLGSLMVAILYVSNQFSLKSKSKGNLTSKHLPIKSSRDDVFIQGCDEISVEDVWTVGLPKLNTESAIRMIDVNKDGVLDIILGFGTGADGYYVPRIVCDIYFNGTYPCFGGVLALDGTTGKEIWRHYSPHELFGINCNADLDNDGVLDCVCGGRAGAFQAISGRHGQLLWSFDKMSIKNEIMNLYTAQIIPDQNGDGMVDVLAIHGGDPLREPGSKERLAGRIIFFSGRTGDVLSWAEVPDHKESYYSLQAKQIYTDAFKGVMTPPVLVDITGDGVEDVVMSMFNSTVMAIDGLDYSTIWRYHTEMSESYNTPAAGFYNGDDIPDFMIKYAHGPGYPVYYYSRTTILDGKTGKPLIVPQIKDTVGAQSSPLTISVEGQANDIFLYWLSDCLGHGGEGGVYQFVNGMLEAYG</sequence>
<evidence type="ECO:0000259" key="6">
    <source>
        <dbReference type="Pfam" id="PF23727"/>
    </source>
</evidence>
<evidence type="ECO:0000313" key="7">
    <source>
        <dbReference type="EMBL" id="KAK3107822.1"/>
    </source>
</evidence>
<feature type="domain" description="FAM234A/B beta-propeller" evidence="6">
    <location>
        <begin position="178"/>
        <end position="357"/>
    </location>
</feature>
<dbReference type="AlphaFoldDB" id="A0AA89C663"/>
<dbReference type="Proteomes" id="UP001186944">
    <property type="component" value="Unassembled WGS sequence"/>
</dbReference>
<dbReference type="PANTHER" id="PTHR21419">
    <property type="match status" value="1"/>
</dbReference>
<evidence type="ECO:0000256" key="3">
    <source>
        <dbReference type="ARBA" id="ARBA00022989"/>
    </source>
</evidence>
<dbReference type="Gene3D" id="2.130.10.10">
    <property type="entry name" value="YVTN repeat-like/Quinoprotein amine dehydrogenase"/>
    <property type="match status" value="1"/>
</dbReference>
<proteinExistence type="predicted"/>
<evidence type="ECO:0000256" key="5">
    <source>
        <dbReference type="SAM" id="Phobius"/>
    </source>
</evidence>
<name>A0AA89C663_PINIB</name>
<keyword evidence="8" id="KW-1185">Reference proteome</keyword>
<keyword evidence="4 5" id="KW-0472">Membrane</keyword>
<comment type="caution">
    <text evidence="7">The sequence shown here is derived from an EMBL/GenBank/DDBJ whole genome shotgun (WGS) entry which is preliminary data.</text>
</comment>
<feature type="transmembrane region" description="Helical" evidence="5">
    <location>
        <begin position="104"/>
        <end position="124"/>
    </location>
</feature>
<evidence type="ECO:0000256" key="2">
    <source>
        <dbReference type="ARBA" id="ARBA00022692"/>
    </source>
</evidence>
<comment type="subcellular location">
    <subcellularLocation>
        <location evidence="1">Membrane</location>
        <topology evidence="1">Single-pass membrane protein</topology>
    </subcellularLocation>
</comment>
<dbReference type="GO" id="GO:0016020">
    <property type="term" value="C:membrane"/>
    <property type="evidence" value="ECO:0007669"/>
    <property type="project" value="UniProtKB-SubCell"/>
</dbReference>
<evidence type="ECO:0000313" key="8">
    <source>
        <dbReference type="Proteomes" id="UP001186944"/>
    </source>
</evidence>
<dbReference type="EMBL" id="VSWD01000002">
    <property type="protein sequence ID" value="KAK3107822.1"/>
    <property type="molecule type" value="Genomic_DNA"/>
</dbReference>
<keyword evidence="2 5" id="KW-0812">Transmembrane</keyword>
<accession>A0AA89C663</accession>
<protein>
    <recommendedName>
        <fullName evidence="6">FAM234A/B beta-propeller domain-containing protein</fullName>
    </recommendedName>
</protein>
<keyword evidence="3 5" id="KW-1133">Transmembrane helix</keyword>
<dbReference type="PANTHER" id="PTHR21419:SF36">
    <property type="entry name" value="PROTEIN FAM234A-LIKE"/>
    <property type="match status" value="1"/>
</dbReference>
<dbReference type="InterPro" id="IPR015943">
    <property type="entry name" value="WD40/YVTN_repeat-like_dom_sf"/>
</dbReference>
<reference evidence="7" key="1">
    <citation type="submission" date="2019-08" db="EMBL/GenBank/DDBJ databases">
        <title>The improved chromosome-level genome for the pearl oyster Pinctada fucata martensii using PacBio sequencing and Hi-C.</title>
        <authorList>
            <person name="Zheng Z."/>
        </authorList>
    </citation>
    <scope>NUCLEOTIDE SEQUENCE</scope>
    <source>
        <strain evidence="7">ZZ-2019</strain>
        <tissue evidence="7">Adductor muscle</tissue>
    </source>
</reference>
<dbReference type="SUPFAM" id="SSF69318">
    <property type="entry name" value="Integrin alpha N-terminal domain"/>
    <property type="match status" value="1"/>
</dbReference>
<evidence type="ECO:0000256" key="4">
    <source>
        <dbReference type="ARBA" id="ARBA00023136"/>
    </source>
</evidence>
<dbReference type="InterPro" id="IPR055409">
    <property type="entry name" value="Beta-prop_FAM234A_B"/>
</dbReference>
<organism evidence="7 8">
    <name type="scientific">Pinctada imbricata</name>
    <name type="common">Atlantic pearl-oyster</name>
    <name type="synonym">Pinctada martensii</name>
    <dbReference type="NCBI Taxonomy" id="66713"/>
    <lineage>
        <taxon>Eukaryota</taxon>
        <taxon>Metazoa</taxon>
        <taxon>Spiralia</taxon>
        <taxon>Lophotrochozoa</taxon>
        <taxon>Mollusca</taxon>
        <taxon>Bivalvia</taxon>
        <taxon>Autobranchia</taxon>
        <taxon>Pteriomorphia</taxon>
        <taxon>Pterioida</taxon>
        <taxon>Pterioidea</taxon>
        <taxon>Pteriidae</taxon>
        <taxon>Pinctada</taxon>
    </lineage>
</organism>
<dbReference type="Pfam" id="PF23727">
    <property type="entry name" value="Beta-prop_FAM234A_B"/>
    <property type="match status" value="1"/>
</dbReference>
<evidence type="ECO:0000256" key="1">
    <source>
        <dbReference type="ARBA" id="ARBA00004167"/>
    </source>
</evidence>
<gene>
    <name evidence="7" type="ORF">FSP39_022986</name>
</gene>
<dbReference type="InterPro" id="IPR045232">
    <property type="entry name" value="FAM234"/>
</dbReference>
<dbReference type="InterPro" id="IPR028994">
    <property type="entry name" value="Integrin_alpha_N"/>
</dbReference>